<dbReference type="CDD" id="cd00130">
    <property type="entry name" value="PAS"/>
    <property type="match status" value="1"/>
</dbReference>
<dbReference type="CDD" id="cd17546">
    <property type="entry name" value="REC_hyHK_CKI1_RcsC-like"/>
    <property type="match status" value="1"/>
</dbReference>
<protein>
    <recommendedName>
        <fullName evidence="2">histidine kinase</fullName>
        <ecNumber evidence="2">2.7.13.3</ecNumber>
    </recommendedName>
</protein>
<dbReference type="Gene3D" id="3.30.565.10">
    <property type="entry name" value="Histidine kinase-like ATPase, C-terminal domain"/>
    <property type="match status" value="1"/>
</dbReference>
<organism evidence="11 12">
    <name type="scientific">Alternaria atra</name>
    <dbReference type="NCBI Taxonomy" id="119953"/>
    <lineage>
        <taxon>Eukaryota</taxon>
        <taxon>Fungi</taxon>
        <taxon>Dikarya</taxon>
        <taxon>Ascomycota</taxon>
        <taxon>Pezizomycotina</taxon>
        <taxon>Dothideomycetes</taxon>
        <taxon>Pleosporomycetidae</taxon>
        <taxon>Pleosporales</taxon>
        <taxon>Pleosporineae</taxon>
        <taxon>Pleosporaceae</taxon>
        <taxon>Alternaria</taxon>
        <taxon>Alternaria sect. Ulocladioides</taxon>
    </lineage>
</organism>
<dbReference type="InterPro" id="IPR013656">
    <property type="entry name" value="PAS_4"/>
</dbReference>
<sequence>MRPEYECAYDWTAALPETDHVRFFRDTDWSRTSLGPLSTWSPTLRLFASYVLSDSRGACLWWGDISNLTAIYNEAYAPLAAGVHPKLMGSLFQEGYPDLWPSISQYFIQAKRAGTGVNYSSATPTVVERKGYTEETFFSGGFVPVGMPGAVEGFINTTYEVTSQKLAERRTNCLNILASVPSQCVDDVYSHILTTLKTNPNDVPMAMLYRMDETPGSNKLRLHGHIGLPEGHSLVVEEATIDSEEGLIPDLRRAGADQMIIEHDDRFLSITWGGWGAPSKKIVILPIMCGTRLFGYLIFGTNPYRPHDDICKQFIRDLSRMVSSIVSSVVDYEANRKRQEQLEADLAFSDLKLRHLIDHASVGMCHVSLDGYMLWANDHYYELAGKSASDHAVGLAFLDAYHEDDRAKAEDVWERLIKGADHVTADLRMKRMYTPPTGDPEPAQLQVLAFPYRDEHGNVISVMACTTDISRLCWAQTFQARLAAEAREAKRQQEAFIDVVSHEMRNPLSAIVHCADAIANAVEECQSQLANIPVPCLDVLNDNMQSANVIMQCANHQKRIIDDVLTLSKLDSMLLSITPVAVKPAKLVDSIVNIFQAELKTNKISYNITPDSSFLALGIDHLYLDPSRVTQVFINLLTNAIKFVKPSKEPTISIRFGASTSDPRDLFPKNMFWATEGKQDGDVTSNPDWGTGEEIYLAFTVKDSGIGLQEKEIHKIFERFRQANVKTHVKYGGSGLGLFISKELTEKQGGEIGVSSILGQGSTFGFYVKTRRVEWKPRTLKEMFQQAGQEAAARQLHVLLVEDNIINQQVLGKQLKKAGCYVSVANHGLEALEILERETFDIVLMDLEMPVLDGLGAMREIRKREKEQAYFSKRLPVIAVTANVRKEQIDTAIAAGADRVMQKPFKAADLVFMMKSLMPLTAPSFIEPPTPGLGLRFTSKYEFVKPNDKNGLDVMNAAAQAVMKELPDLVLAFGNSDEYSKLTTTIVSTFTSYYVWSWSTYFPDKPLTPPLPSFDGRAVCYPSDTNLRDYMSWRQVDCHINNLYNTTFWTLVQQGGMGAREAEQKLKGTVSSDKNEILFKDFGINYNKEPECFKKGTILYRDFFPTPPIEEISSPVLTDFPTPPIAQPTPKRVSNHRASQSIERAIPYLPDQKEMVESPELCERPTFLSTTSTPSPPPSPPTISRSAFPNPLRSNPIRSENNSPMPGSSMPLSPPSTATWNNNSSSNGKQHLPSLTPLPLSPPILKPSSKPPLSLNQPNPTTRTNFSPATPQGDFPADFPIAGYRHHTTAVASHGFSHSASASFTTSYPPQVKPSRLKQRSPSQPSLPTYFASSSAPAPKPPSIPLRISSIPANSKPRKLSLPVHRSTTTLKATRDSSDEKESVFSPRDTTSTPPRKVSPPIQKNKALPSPPMSAEEEMRTREKVKGNSPQQEWNKYAIASTNGTESPQRRISDTDNRSGHVWGQGNVSHPGIAELHAVSTPTQSTPTSASLQYPYSSPDMHTLLSSTSTAGPNSQPHSSSRPSTSRNKDANRPKPSKSNSSNTKPNKGKQPQSETGSWAAATTSQQGNEGRPVPMSRTQKDKDRKKRSKATVLMEHVDIIKDEFWEKRPWILSGKTG</sequence>
<dbReference type="EMBL" id="CAJRGZ010000022">
    <property type="protein sequence ID" value="CAG5172667.1"/>
    <property type="molecule type" value="Genomic_DNA"/>
</dbReference>
<dbReference type="Pfam" id="PF14413">
    <property type="entry name" value="Thg1C"/>
    <property type="match status" value="1"/>
</dbReference>
<dbReference type="Pfam" id="PF04446">
    <property type="entry name" value="Thg1"/>
    <property type="match status" value="1"/>
</dbReference>
<dbReference type="InterPro" id="IPR003594">
    <property type="entry name" value="HATPase_dom"/>
</dbReference>
<gene>
    <name evidence="11" type="ORF">ALTATR162_LOCUS7505</name>
</gene>
<feature type="compositionally biased region" description="Low complexity" evidence="7">
    <location>
        <begin position="1480"/>
        <end position="1491"/>
    </location>
</feature>
<dbReference type="InterPro" id="IPR036097">
    <property type="entry name" value="HisK_dim/P_sf"/>
</dbReference>
<feature type="modified residue" description="4-aspartylphosphate" evidence="6">
    <location>
        <position position="846"/>
    </location>
</feature>
<evidence type="ECO:0000256" key="5">
    <source>
        <dbReference type="ARBA" id="ARBA00022777"/>
    </source>
</evidence>
<evidence type="ECO:0000256" key="4">
    <source>
        <dbReference type="ARBA" id="ARBA00022679"/>
    </source>
</evidence>
<feature type="compositionally biased region" description="Low complexity" evidence="7">
    <location>
        <begin position="1246"/>
        <end position="1260"/>
    </location>
</feature>
<evidence type="ECO:0000313" key="12">
    <source>
        <dbReference type="Proteomes" id="UP000676310"/>
    </source>
</evidence>
<feature type="compositionally biased region" description="Basic and acidic residues" evidence="7">
    <location>
        <begin position="1417"/>
        <end position="1426"/>
    </location>
</feature>
<feature type="compositionally biased region" description="Low complexity" evidence="7">
    <location>
        <begin position="1221"/>
        <end position="1238"/>
    </location>
</feature>
<dbReference type="Pfam" id="PF00072">
    <property type="entry name" value="Response_reg"/>
    <property type="match status" value="1"/>
</dbReference>
<dbReference type="PROSITE" id="PS50112">
    <property type="entry name" value="PAS"/>
    <property type="match status" value="1"/>
</dbReference>
<dbReference type="SUPFAM" id="SSF55785">
    <property type="entry name" value="PYP-like sensor domain (PAS domain)"/>
    <property type="match status" value="1"/>
</dbReference>
<feature type="compositionally biased region" description="Basic and acidic residues" evidence="7">
    <location>
        <begin position="1373"/>
        <end position="1383"/>
    </location>
</feature>
<dbReference type="SMART" id="SM00448">
    <property type="entry name" value="REC"/>
    <property type="match status" value="1"/>
</dbReference>
<dbReference type="InterPro" id="IPR035965">
    <property type="entry name" value="PAS-like_dom_sf"/>
</dbReference>
<dbReference type="InterPro" id="IPR001789">
    <property type="entry name" value="Sig_transdc_resp-reg_receiver"/>
</dbReference>
<proteinExistence type="predicted"/>
<evidence type="ECO:0000256" key="1">
    <source>
        <dbReference type="ARBA" id="ARBA00000085"/>
    </source>
</evidence>
<evidence type="ECO:0000259" key="10">
    <source>
        <dbReference type="PROSITE" id="PS50112"/>
    </source>
</evidence>
<dbReference type="SMART" id="SM00091">
    <property type="entry name" value="PAS"/>
    <property type="match status" value="1"/>
</dbReference>
<evidence type="ECO:0000256" key="6">
    <source>
        <dbReference type="PROSITE-ProRule" id="PRU00169"/>
    </source>
</evidence>
<keyword evidence="3 6" id="KW-0597">Phosphoprotein</keyword>
<dbReference type="GO" id="GO:0000155">
    <property type="term" value="F:phosphorelay sensor kinase activity"/>
    <property type="evidence" value="ECO:0007669"/>
    <property type="project" value="InterPro"/>
</dbReference>
<dbReference type="PROSITE" id="PS50109">
    <property type="entry name" value="HIS_KIN"/>
    <property type="match status" value="1"/>
</dbReference>
<comment type="caution">
    <text evidence="11">The sequence shown here is derived from an EMBL/GenBank/DDBJ whole genome shotgun (WGS) entry which is preliminary data.</text>
</comment>
<feature type="compositionally biased region" description="Basic and acidic residues" evidence="7">
    <location>
        <begin position="1448"/>
        <end position="1459"/>
    </location>
</feature>
<dbReference type="PANTHER" id="PTHR43047">
    <property type="entry name" value="TWO-COMPONENT HISTIDINE PROTEIN KINASE"/>
    <property type="match status" value="1"/>
</dbReference>
<evidence type="ECO:0000313" key="11">
    <source>
        <dbReference type="EMBL" id="CAG5172667.1"/>
    </source>
</evidence>
<feature type="compositionally biased region" description="Low complexity" evidence="7">
    <location>
        <begin position="1537"/>
        <end position="1546"/>
    </location>
</feature>
<keyword evidence="12" id="KW-1185">Reference proteome</keyword>
<dbReference type="Proteomes" id="UP000676310">
    <property type="component" value="Unassembled WGS sequence"/>
</dbReference>
<feature type="region of interest" description="Disordered" evidence="7">
    <location>
        <begin position="1300"/>
        <end position="1592"/>
    </location>
</feature>
<feature type="region of interest" description="Disordered" evidence="7">
    <location>
        <begin position="1114"/>
        <end position="1139"/>
    </location>
</feature>
<evidence type="ECO:0000259" key="8">
    <source>
        <dbReference type="PROSITE" id="PS50109"/>
    </source>
</evidence>
<feature type="compositionally biased region" description="Polar residues" evidence="7">
    <location>
        <begin position="1261"/>
        <end position="1270"/>
    </location>
</feature>
<feature type="domain" description="PAS" evidence="10">
    <location>
        <begin position="349"/>
        <end position="420"/>
    </location>
</feature>
<dbReference type="SMART" id="SM00388">
    <property type="entry name" value="HisKA"/>
    <property type="match status" value="1"/>
</dbReference>
<feature type="compositionally biased region" description="Polar residues" evidence="7">
    <location>
        <begin position="1550"/>
        <end position="1569"/>
    </location>
</feature>
<dbReference type="SMART" id="SM00387">
    <property type="entry name" value="HATPase_c"/>
    <property type="match status" value="1"/>
</dbReference>
<dbReference type="Pfam" id="PF00512">
    <property type="entry name" value="HisKA"/>
    <property type="match status" value="1"/>
</dbReference>
<dbReference type="Pfam" id="PF08448">
    <property type="entry name" value="PAS_4"/>
    <property type="match status" value="1"/>
</dbReference>
<dbReference type="PROSITE" id="PS50110">
    <property type="entry name" value="RESPONSE_REGULATORY"/>
    <property type="match status" value="1"/>
</dbReference>
<feature type="compositionally biased region" description="Low complexity" evidence="7">
    <location>
        <begin position="1513"/>
        <end position="1526"/>
    </location>
</feature>
<dbReference type="InterPro" id="IPR003661">
    <property type="entry name" value="HisK_dim/P_dom"/>
</dbReference>
<dbReference type="InterPro" id="IPR005467">
    <property type="entry name" value="His_kinase_dom"/>
</dbReference>
<reference evidence="11" key="1">
    <citation type="submission" date="2021-05" db="EMBL/GenBank/DDBJ databases">
        <authorList>
            <person name="Stam R."/>
        </authorList>
    </citation>
    <scope>NUCLEOTIDE SEQUENCE</scope>
    <source>
        <strain evidence="11">CS162</strain>
    </source>
</reference>
<evidence type="ECO:0000256" key="7">
    <source>
        <dbReference type="SAM" id="MobiDB-lite"/>
    </source>
</evidence>
<evidence type="ECO:0000259" key="9">
    <source>
        <dbReference type="PROSITE" id="PS50110"/>
    </source>
</evidence>
<dbReference type="InterPro" id="IPR004358">
    <property type="entry name" value="Sig_transdc_His_kin-like_C"/>
</dbReference>
<feature type="region of interest" description="Disordered" evidence="7">
    <location>
        <begin position="1166"/>
        <end position="1281"/>
    </location>
</feature>
<keyword evidence="4" id="KW-0808">Transferase</keyword>
<dbReference type="RefSeq" id="XP_043171068.1">
    <property type="nucleotide sequence ID" value="XM_043315133.1"/>
</dbReference>
<dbReference type="GO" id="GO:0005886">
    <property type="term" value="C:plasma membrane"/>
    <property type="evidence" value="ECO:0007669"/>
    <property type="project" value="TreeGrafter"/>
</dbReference>
<dbReference type="NCBIfam" id="TIGR00229">
    <property type="entry name" value="sensory_box"/>
    <property type="match status" value="1"/>
</dbReference>
<dbReference type="PRINTS" id="PR00344">
    <property type="entry name" value="BCTRLSENSOR"/>
</dbReference>
<dbReference type="Gene3D" id="3.40.50.2300">
    <property type="match status" value="1"/>
</dbReference>
<dbReference type="SUPFAM" id="SSF47384">
    <property type="entry name" value="Homodimeric domain of signal transducing histidine kinase"/>
    <property type="match status" value="1"/>
</dbReference>
<dbReference type="SUPFAM" id="SSF55874">
    <property type="entry name" value="ATPase domain of HSP90 chaperone/DNA topoisomerase II/histidine kinase"/>
    <property type="match status" value="1"/>
</dbReference>
<dbReference type="InterPro" id="IPR011006">
    <property type="entry name" value="CheY-like_superfamily"/>
</dbReference>
<feature type="compositionally biased region" description="Polar residues" evidence="7">
    <location>
        <begin position="1428"/>
        <end position="1447"/>
    </location>
</feature>
<dbReference type="GO" id="GO:0006400">
    <property type="term" value="P:tRNA modification"/>
    <property type="evidence" value="ECO:0007669"/>
    <property type="project" value="InterPro"/>
</dbReference>
<dbReference type="Gene3D" id="1.10.287.130">
    <property type="match status" value="1"/>
</dbReference>
<name>A0A8J2IB83_9PLEO</name>
<dbReference type="Gene3D" id="3.30.450.20">
    <property type="entry name" value="PAS domain"/>
    <property type="match status" value="1"/>
</dbReference>
<dbReference type="Pfam" id="PF02518">
    <property type="entry name" value="HATPase_c"/>
    <property type="match status" value="1"/>
</dbReference>
<comment type="catalytic activity">
    <reaction evidence="1">
        <text>ATP + protein L-histidine = ADP + protein N-phospho-L-histidine.</text>
        <dbReference type="EC" id="2.7.13.3"/>
    </reaction>
</comment>
<dbReference type="PANTHER" id="PTHR43047:SF66">
    <property type="entry name" value="HISKA"/>
    <property type="match status" value="1"/>
</dbReference>
<evidence type="ECO:0000256" key="3">
    <source>
        <dbReference type="ARBA" id="ARBA00022553"/>
    </source>
</evidence>
<dbReference type="Gene3D" id="3.30.70.3000">
    <property type="match status" value="2"/>
</dbReference>
<dbReference type="GO" id="GO:0009927">
    <property type="term" value="F:histidine phosphotransfer kinase activity"/>
    <property type="evidence" value="ECO:0007669"/>
    <property type="project" value="TreeGrafter"/>
</dbReference>
<dbReference type="SUPFAM" id="SSF52172">
    <property type="entry name" value="CheY-like"/>
    <property type="match status" value="1"/>
</dbReference>
<dbReference type="InterPro" id="IPR024956">
    <property type="entry name" value="tRNAHis_GuaTrfase_cat"/>
</dbReference>
<keyword evidence="5" id="KW-0418">Kinase</keyword>
<dbReference type="InterPro" id="IPR025845">
    <property type="entry name" value="Thg1_C_dom"/>
</dbReference>
<dbReference type="OrthoDB" id="60033at2759"/>
<feature type="domain" description="Histidine kinase" evidence="8">
    <location>
        <begin position="499"/>
        <end position="772"/>
    </location>
</feature>
<dbReference type="GO" id="GO:0000287">
    <property type="term" value="F:magnesium ion binding"/>
    <property type="evidence" value="ECO:0007669"/>
    <property type="project" value="InterPro"/>
</dbReference>
<accession>A0A8J2IB83</accession>
<dbReference type="InterPro" id="IPR038469">
    <property type="entry name" value="tRNAHis_GuaTrfase_Thg1_sf"/>
</dbReference>
<feature type="compositionally biased region" description="Polar residues" evidence="7">
    <location>
        <begin position="1183"/>
        <end position="1202"/>
    </location>
</feature>
<evidence type="ECO:0000256" key="2">
    <source>
        <dbReference type="ARBA" id="ARBA00012438"/>
    </source>
</evidence>
<dbReference type="InterPro" id="IPR000014">
    <property type="entry name" value="PAS"/>
</dbReference>
<dbReference type="GO" id="GO:0008193">
    <property type="term" value="F:tRNA guanylyltransferase activity"/>
    <property type="evidence" value="ECO:0007669"/>
    <property type="project" value="InterPro"/>
</dbReference>
<dbReference type="EC" id="2.7.13.3" evidence="2"/>
<dbReference type="GeneID" id="67019513"/>
<dbReference type="InterPro" id="IPR036890">
    <property type="entry name" value="HATPase_C_sf"/>
</dbReference>
<dbReference type="CDD" id="cd00082">
    <property type="entry name" value="HisKA"/>
    <property type="match status" value="1"/>
</dbReference>
<feature type="domain" description="Response regulatory" evidence="9">
    <location>
        <begin position="797"/>
        <end position="918"/>
    </location>
</feature>